<name>A0AAF1D274_9BBAC</name>
<accession>A0AAF1D274</accession>
<reference evidence="1" key="1">
    <citation type="journal article" date="2019" name="Genomics">
        <title>Genome sequence analysis and organization of the Hyphantria cunea granulovirus (HycuGV-Hc1) from Turkey.</title>
        <authorList>
            <person name="Gencer D."/>
            <person name="Bayramoglu Z."/>
            <person name="Nalcacioglu R."/>
            <person name="Demirbag Z."/>
            <person name="Demir I."/>
        </authorList>
    </citation>
    <scope>NUCLEOTIDE SEQUENCE</scope>
    <source>
        <strain evidence="1">Hc1</strain>
    </source>
</reference>
<dbReference type="PANTHER" id="PTHR10044:SF139">
    <property type="entry name" value="DEATH-ASSOCIATED INHIBITOR OF APOPTOSIS 2"/>
    <property type="match status" value="1"/>
</dbReference>
<dbReference type="Gene3D" id="1.10.1170.10">
    <property type="entry name" value="Inhibitor Of Apoptosis Protein (2mihbC-IAP-1), Chain A"/>
    <property type="match status" value="1"/>
</dbReference>
<evidence type="ECO:0000313" key="2">
    <source>
        <dbReference type="Proteomes" id="UP000831479"/>
    </source>
</evidence>
<dbReference type="PROSITE" id="PS50143">
    <property type="entry name" value="BIR_REPEAT_2"/>
    <property type="match status" value="1"/>
</dbReference>
<dbReference type="CDD" id="cd00022">
    <property type="entry name" value="BIR"/>
    <property type="match status" value="1"/>
</dbReference>
<dbReference type="PANTHER" id="PTHR10044">
    <property type="entry name" value="INHIBITOR OF APOPTOSIS"/>
    <property type="match status" value="1"/>
</dbReference>
<dbReference type="SUPFAM" id="SSF57924">
    <property type="entry name" value="Inhibitor of apoptosis (IAP) repeat"/>
    <property type="match status" value="1"/>
</dbReference>
<dbReference type="SMART" id="SM00238">
    <property type="entry name" value="BIR"/>
    <property type="match status" value="1"/>
</dbReference>
<dbReference type="InterPro" id="IPR050784">
    <property type="entry name" value="IAP"/>
</dbReference>
<keyword evidence="2" id="KW-1185">Reference proteome</keyword>
<protein>
    <submittedName>
        <fullName evidence="1">Iap-3</fullName>
    </submittedName>
</protein>
<evidence type="ECO:0000313" key="1">
    <source>
        <dbReference type="EMBL" id="QBQ01602.1"/>
    </source>
</evidence>
<dbReference type="GO" id="GO:0051726">
    <property type="term" value="P:regulation of cell cycle"/>
    <property type="evidence" value="ECO:0007669"/>
    <property type="project" value="TreeGrafter"/>
</dbReference>
<organism evidence="1 2">
    <name type="scientific">Hyphantria cunea granulovirus</name>
    <dbReference type="NCBI Taxonomy" id="307448"/>
    <lineage>
        <taxon>Viruses</taxon>
        <taxon>Viruses incertae sedis</taxon>
        <taxon>Naldaviricetes</taxon>
        <taxon>Lefavirales</taxon>
        <taxon>Baculoviridae</taxon>
        <taxon>Betabaculovirus</taxon>
        <taxon>Betabaculovirus hycuneae</taxon>
    </lineage>
</organism>
<dbReference type="Pfam" id="PF00653">
    <property type="entry name" value="BIR"/>
    <property type="match status" value="1"/>
</dbReference>
<gene>
    <name evidence="1" type="ORF">HycuGV_00049</name>
</gene>
<sequence length="104" mass="11662">MITGVFMSARIKIYSDIIIMNCNPAHPQFASANARLATFKEWPTDKRPTPSALVAAGFFYVCDGDKTKCWCCGGGLHEWLPQDEPKKEHDRNFSGCLLPCPIKR</sequence>
<dbReference type="InterPro" id="IPR001370">
    <property type="entry name" value="BIR_rpt"/>
</dbReference>
<dbReference type="EMBL" id="MH923363">
    <property type="protein sequence ID" value="QBQ01602.1"/>
    <property type="molecule type" value="Genomic_DNA"/>
</dbReference>
<dbReference type="Proteomes" id="UP000831479">
    <property type="component" value="Segment"/>
</dbReference>
<proteinExistence type="predicted"/>